<dbReference type="PANTHER" id="PTHR11360:SF251">
    <property type="entry name" value="MAJOR FACILITATOR SUPERFAMILY (MFS) PROFILE DOMAIN-CONTAINING PROTEIN"/>
    <property type="match status" value="1"/>
</dbReference>
<dbReference type="GO" id="GO:0016020">
    <property type="term" value="C:membrane"/>
    <property type="evidence" value="ECO:0007669"/>
    <property type="project" value="UniProtKB-SubCell"/>
</dbReference>
<keyword evidence="2" id="KW-1133">Transmembrane helix</keyword>
<dbReference type="PANTHER" id="PTHR11360">
    <property type="entry name" value="MONOCARBOXYLATE TRANSPORTER"/>
    <property type="match status" value="1"/>
</dbReference>
<feature type="transmembrane region" description="Helical" evidence="2">
    <location>
        <begin position="45"/>
        <end position="67"/>
    </location>
</feature>
<feature type="transmembrane region" description="Helical" evidence="2">
    <location>
        <begin position="110"/>
        <end position="132"/>
    </location>
</feature>
<evidence type="ECO:0000259" key="3">
    <source>
        <dbReference type="PROSITE" id="PS50850"/>
    </source>
</evidence>
<keyword evidence="2" id="KW-0472">Membrane</keyword>
<keyword evidence="2" id="KW-0812">Transmembrane</keyword>
<feature type="transmembrane region" description="Helical" evidence="2">
    <location>
        <begin position="79"/>
        <end position="98"/>
    </location>
</feature>
<dbReference type="InterPro" id="IPR020846">
    <property type="entry name" value="MFS_dom"/>
</dbReference>
<keyword evidence="5" id="KW-1185">Reference proteome</keyword>
<evidence type="ECO:0000256" key="1">
    <source>
        <dbReference type="ARBA" id="ARBA00004141"/>
    </source>
</evidence>
<accession>A0A9W9YE93</accession>
<dbReference type="SUPFAM" id="SSF103473">
    <property type="entry name" value="MFS general substrate transporter"/>
    <property type="match status" value="1"/>
</dbReference>
<dbReference type="EMBL" id="MU827791">
    <property type="protein sequence ID" value="KAJ7330722.1"/>
    <property type="molecule type" value="Genomic_DNA"/>
</dbReference>
<evidence type="ECO:0000313" key="4">
    <source>
        <dbReference type="EMBL" id="KAJ7330722.1"/>
    </source>
</evidence>
<proteinExistence type="predicted"/>
<feature type="domain" description="Major facilitator superfamily (MFS) profile" evidence="3">
    <location>
        <begin position="1"/>
        <end position="151"/>
    </location>
</feature>
<dbReference type="InterPro" id="IPR011701">
    <property type="entry name" value="MFS"/>
</dbReference>
<dbReference type="Gene3D" id="1.20.1250.20">
    <property type="entry name" value="MFS general substrate transporter like domains"/>
    <property type="match status" value="1"/>
</dbReference>
<dbReference type="GO" id="GO:0022857">
    <property type="term" value="F:transmembrane transporter activity"/>
    <property type="evidence" value="ECO:0007669"/>
    <property type="project" value="InterPro"/>
</dbReference>
<dbReference type="AlphaFoldDB" id="A0A9W9YE93"/>
<reference evidence="4" key="1">
    <citation type="submission" date="2023-01" db="EMBL/GenBank/DDBJ databases">
        <title>Genome assembly of the deep-sea coral Lophelia pertusa.</title>
        <authorList>
            <person name="Herrera S."/>
            <person name="Cordes E."/>
        </authorList>
    </citation>
    <scope>NUCLEOTIDE SEQUENCE</scope>
    <source>
        <strain evidence="4">USNM1676648</strain>
        <tissue evidence="4">Polyp</tissue>
    </source>
</reference>
<organism evidence="4 5">
    <name type="scientific">Desmophyllum pertusum</name>
    <dbReference type="NCBI Taxonomy" id="174260"/>
    <lineage>
        <taxon>Eukaryota</taxon>
        <taxon>Metazoa</taxon>
        <taxon>Cnidaria</taxon>
        <taxon>Anthozoa</taxon>
        <taxon>Hexacorallia</taxon>
        <taxon>Scleractinia</taxon>
        <taxon>Caryophylliina</taxon>
        <taxon>Caryophylliidae</taxon>
        <taxon>Desmophyllum</taxon>
    </lineage>
</organism>
<feature type="transmembrane region" description="Helical" evidence="2">
    <location>
        <begin position="20"/>
        <end position="39"/>
    </location>
</feature>
<name>A0A9W9YE93_9CNID</name>
<comment type="subcellular location">
    <subcellularLocation>
        <location evidence="1">Membrane</location>
        <topology evidence="1">Multi-pass membrane protein</topology>
    </subcellularLocation>
</comment>
<evidence type="ECO:0000313" key="5">
    <source>
        <dbReference type="Proteomes" id="UP001163046"/>
    </source>
</evidence>
<dbReference type="Proteomes" id="UP001163046">
    <property type="component" value="Unassembled WGS sequence"/>
</dbReference>
<dbReference type="InterPro" id="IPR050327">
    <property type="entry name" value="Proton-linked_MCT"/>
</dbReference>
<sequence length="151" mass="16429">MVARVVSGRLCDATWVNPIFIFQLGVFVVGLATVLLPLLKSYEGIIVFVVVYGFGDGIVITTMNSLLMFTVDEKRRGAALGLGNSLLALGIAAGPPLAGFIADRFDSYEWSFYMAGILMLSAGMIPFPLLLLRKKRSYDLNEEALDVIGYV</sequence>
<dbReference type="InterPro" id="IPR036259">
    <property type="entry name" value="MFS_trans_sf"/>
</dbReference>
<evidence type="ECO:0000256" key="2">
    <source>
        <dbReference type="SAM" id="Phobius"/>
    </source>
</evidence>
<dbReference type="PROSITE" id="PS50850">
    <property type="entry name" value="MFS"/>
    <property type="match status" value="1"/>
</dbReference>
<comment type="caution">
    <text evidence="4">The sequence shown here is derived from an EMBL/GenBank/DDBJ whole genome shotgun (WGS) entry which is preliminary data.</text>
</comment>
<protein>
    <recommendedName>
        <fullName evidence="3">Major facilitator superfamily (MFS) profile domain-containing protein</fullName>
    </recommendedName>
</protein>
<dbReference type="Pfam" id="PF07690">
    <property type="entry name" value="MFS_1"/>
    <property type="match status" value="1"/>
</dbReference>
<gene>
    <name evidence="4" type="ORF">OS493_021650</name>
</gene>
<dbReference type="OrthoDB" id="6509908at2759"/>